<evidence type="ECO:0000256" key="4">
    <source>
        <dbReference type="ARBA" id="ARBA00022475"/>
    </source>
</evidence>
<dbReference type="Proteomes" id="UP000019151">
    <property type="component" value="Plasmid 1"/>
</dbReference>
<dbReference type="GO" id="GO:0033214">
    <property type="term" value="P:siderophore-iron import into cell"/>
    <property type="evidence" value="ECO:0007669"/>
    <property type="project" value="TreeGrafter"/>
</dbReference>
<keyword evidence="7 8" id="KW-0472">Membrane</keyword>
<dbReference type="InterPro" id="IPR037294">
    <property type="entry name" value="ABC_BtuC-like"/>
</dbReference>
<dbReference type="InterPro" id="IPR000522">
    <property type="entry name" value="ABC_transptr_permease_BtuC"/>
</dbReference>
<dbReference type="GO" id="GO:0022857">
    <property type="term" value="F:transmembrane transporter activity"/>
    <property type="evidence" value="ECO:0007669"/>
    <property type="project" value="InterPro"/>
</dbReference>
<feature type="transmembrane region" description="Helical" evidence="8">
    <location>
        <begin position="12"/>
        <end position="36"/>
    </location>
</feature>
<dbReference type="KEGG" id="gba:J421_5003"/>
<reference evidence="9 10" key="1">
    <citation type="journal article" date="2014" name="Genome Announc.">
        <title>Genome Sequence and Methylome of Soil Bacterium Gemmatirosa kalamazoonensis KBS708T, a Member of the Rarely Cultivated Gemmatimonadetes Phylum.</title>
        <authorList>
            <person name="Debruyn J.M."/>
            <person name="Radosevich M."/>
            <person name="Wommack K.E."/>
            <person name="Polson S.W."/>
            <person name="Hauser L.J."/>
            <person name="Fawaz M.N."/>
            <person name="Korlach J."/>
            <person name="Tsai Y.C."/>
        </authorList>
    </citation>
    <scope>NUCLEOTIDE SEQUENCE [LARGE SCALE GENOMIC DNA]</scope>
    <source>
        <strain evidence="9 10">KBS708</strain>
        <plasmid evidence="10">Plasmid 1</plasmid>
    </source>
</reference>
<dbReference type="PANTHER" id="PTHR30472">
    <property type="entry name" value="FERRIC ENTEROBACTIN TRANSPORT SYSTEM PERMEASE PROTEIN"/>
    <property type="match status" value="1"/>
</dbReference>
<dbReference type="Pfam" id="PF01032">
    <property type="entry name" value="FecCD"/>
    <property type="match status" value="1"/>
</dbReference>
<keyword evidence="6 8" id="KW-1133">Transmembrane helix</keyword>
<feature type="transmembrane region" description="Helical" evidence="8">
    <location>
        <begin position="324"/>
        <end position="342"/>
    </location>
</feature>
<feature type="transmembrane region" description="Helical" evidence="8">
    <location>
        <begin position="107"/>
        <end position="126"/>
    </location>
</feature>
<feature type="transmembrane region" description="Helical" evidence="8">
    <location>
        <begin position="293"/>
        <end position="318"/>
    </location>
</feature>
<dbReference type="FunFam" id="1.10.3470.10:FF:000001">
    <property type="entry name" value="Vitamin B12 ABC transporter permease BtuC"/>
    <property type="match status" value="1"/>
</dbReference>
<dbReference type="Gene3D" id="1.10.3470.10">
    <property type="entry name" value="ABC transporter involved in vitamin B12 uptake, BtuC"/>
    <property type="match status" value="1"/>
</dbReference>
<dbReference type="HOGENOM" id="CLU_013016_0_3_0"/>
<protein>
    <submittedName>
        <fullName evidence="9">ABC-type transporter, integral membrane subunit</fullName>
    </submittedName>
</protein>
<feature type="transmembrane region" description="Helical" evidence="8">
    <location>
        <begin position="257"/>
        <end position="281"/>
    </location>
</feature>
<keyword evidence="9" id="KW-0614">Plasmid</keyword>
<dbReference type="PANTHER" id="PTHR30472:SF25">
    <property type="entry name" value="ABC TRANSPORTER PERMEASE PROTEIN MJ0876-RELATED"/>
    <property type="match status" value="1"/>
</dbReference>
<feature type="transmembrane region" description="Helical" evidence="8">
    <location>
        <begin position="160"/>
        <end position="187"/>
    </location>
</feature>
<dbReference type="GO" id="GO:0005886">
    <property type="term" value="C:plasma membrane"/>
    <property type="evidence" value="ECO:0007669"/>
    <property type="project" value="UniProtKB-SubCell"/>
</dbReference>
<dbReference type="CDD" id="cd06550">
    <property type="entry name" value="TM_ABC_iron-siderophores_like"/>
    <property type="match status" value="1"/>
</dbReference>
<comment type="subcellular location">
    <subcellularLocation>
        <location evidence="1">Cell membrane</location>
        <topology evidence="1">Multi-pass membrane protein</topology>
    </subcellularLocation>
</comment>
<proteinExistence type="inferred from homology"/>
<feature type="transmembrane region" description="Helical" evidence="8">
    <location>
        <begin position="208"/>
        <end position="226"/>
    </location>
</feature>
<evidence type="ECO:0000313" key="10">
    <source>
        <dbReference type="Proteomes" id="UP000019151"/>
    </source>
</evidence>
<keyword evidence="10" id="KW-1185">Reference proteome</keyword>
<organism evidence="9 10">
    <name type="scientific">Gemmatirosa kalamazoonensis</name>
    <dbReference type="NCBI Taxonomy" id="861299"/>
    <lineage>
        <taxon>Bacteria</taxon>
        <taxon>Pseudomonadati</taxon>
        <taxon>Gemmatimonadota</taxon>
        <taxon>Gemmatimonadia</taxon>
        <taxon>Gemmatimonadales</taxon>
        <taxon>Gemmatimonadaceae</taxon>
        <taxon>Gemmatirosa</taxon>
    </lineage>
</organism>
<evidence type="ECO:0000256" key="6">
    <source>
        <dbReference type="ARBA" id="ARBA00022989"/>
    </source>
</evidence>
<feature type="transmembrane region" description="Helical" evidence="8">
    <location>
        <begin position="133"/>
        <end position="154"/>
    </location>
</feature>
<evidence type="ECO:0000256" key="2">
    <source>
        <dbReference type="ARBA" id="ARBA00007935"/>
    </source>
</evidence>
<feature type="transmembrane region" description="Helical" evidence="8">
    <location>
        <begin position="74"/>
        <end position="95"/>
    </location>
</feature>
<keyword evidence="4" id="KW-1003">Cell membrane</keyword>
<evidence type="ECO:0000256" key="7">
    <source>
        <dbReference type="ARBA" id="ARBA00023136"/>
    </source>
</evidence>
<keyword evidence="5 8" id="KW-0812">Transmembrane</keyword>
<dbReference type="InParanoid" id="W0RSH1"/>
<comment type="similarity">
    <text evidence="2">Belongs to the binding-protein-dependent transport system permease family. FecCD subfamily.</text>
</comment>
<dbReference type="RefSeq" id="WP_236646366.1">
    <property type="nucleotide sequence ID" value="NZ_CP007129.1"/>
</dbReference>
<dbReference type="EMBL" id="CP007129">
    <property type="protein sequence ID" value="AHG92538.1"/>
    <property type="molecule type" value="Genomic_DNA"/>
</dbReference>
<evidence type="ECO:0000256" key="5">
    <source>
        <dbReference type="ARBA" id="ARBA00022692"/>
    </source>
</evidence>
<name>W0RSH1_9BACT</name>
<evidence type="ECO:0000256" key="8">
    <source>
        <dbReference type="SAM" id="Phobius"/>
    </source>
</evidence>
<dbReference type="AlphaFoldDB" id="W0RSH1"/>
<keyword evidence="3" id="KW-0813">Transport</keyword>
<evidence type="ECO:0000313" key="9">
    <source>
        <dbReference type="EMBL" id="AHG92538.1"/>
    </source>
</evidence>
<accession>W0RSH1</accession>
<gene>
    <name evidence="9" type="ORF">J421_5003</name>
</gene>
<evidence type="ECO:0000256" key="3">
    <source>
        <dbReference type="ARBA" id="ARBA00022448"/>
    </source>
</evidence>
<sequence>MQGAVAMRRGHVRVYAVLVALLVGSLVVSASVGAFTFTPARIATIVAQALGWSPATASDALDRNVFLQLRLPRVLLAGLTGAVLGVSGTLMQGLFRNPIVEPGLAGTSAGAALGAACVFVFGAGTFTRPLGTLAVPALAFAGAFGATLLVYRLASSFGKVHVFTLLLAGIAVNAVCGAGTGFLSYVARDPQARNITFWNLGTFTTADWRGVALVAVCFALCFGWSLRAGKALNALMLGEDEAAYLGVDPRRLVMRLLVVNTLMVAVATAMVGVIAFVGLVIPHALRMLRSSDYTFLLPASALSGALLMEVIDVVARLVIPPAELPIGIITAVVGAPVFLAILRRQTRAGVGWARG</sequence>
<evidence type="ECO:0000256" key="1">
    <source>
        <dbReference type="ARBA" id="ARBA00004651"/>
    </source>
</evidence>
<dbReference type="SUPFAM" id="SSF81345">
    <property type="entry name" value="ABC transporter involved in vitamin B12 uptake, BtuC"/>
    <property type="match status" value="1"/>
</dbReference>
<geneLocation type="plasmid" evidence="9 10">
    <name>1</name>
</geneLocation>